<dbReference type="InterPro" id="IPR052931">
    <property type="entry name" value="Prophage_regulatory_activator"/>
</dbReference>
<dbReference type="Gene3D" id="1.10.238.160">
    <property type="match status" value="1"/>
</dbReference>
<comment type="caution">
    <text evidence="1">The sequence shown here is derived from an EMBL/GenBank/DDBJ whole genome shotgun (WGS) entry which is preliminary data.</text>
</comment>
<sequence>MSAEAINTQGPAPDLLQMKDALLRISTVSLATGLSRASIYRRLAAGAFPAPVRLSTRCTRWQAADVRAWIQAQRAAQ</sequence>
<evidence type="ECO:0000313" key="1">
    <source>
        <dbReference type="EMBL" id="MEO3712197.1"/>
    </source>
</evidence>
<dbReference type="InterPro" id="IPR010260">
    <property type="entry name" value="AlpA"/>
</dbReference>
<dbReference type="EMBL" id="JBDPZC010000001">
    <property type="protein sequence ID" value="MEO3712197.1"/>
    <property type="molecule type" value="Genomic_DNA"/>
</dbReference>
<gene>
    <name evidence="1" type="ORF">ABDJ40_05370</name>
</gene>
<name>A0ABV0GAZ6_9BURK</name>
<organism evidence="1 2">
    <name type="scientific">Roseateles flavus</name>
    <dbReference type="NCBI Taxonomy" id="3149041"/>
    <lineage>
        <taxon>Bacteria</taxon>
        <taxon>Pseudomonadati</taxon>
        <taxon>Pseudomonadota</taxon>
        <taxon>Betaproteobacteria</taxon>
        <taxon>Burkholderiales</taxon>
        <taxon>Sphaerotilaceae</taxon>
        <taxon>Roseateles</taxon>
    </lineage>
</organism>
<dbReference type="PANTHER" id="PTHR36154:SF1">
    <property type="entry name" value="DNA-BINDING TRANSCRIPTIONAL ACTIVATOR ALPA"/>
    <property type="match status" value="1"/>
</dbReference>
<dbReference type="RefSeq" id="WP_347607043.1">
    <property type="nucleotide sequence ID" value="NZ_JBDPZC010000001.1"/>
</dbReference>
<proteinExistence type="predicted"/>
<protein>
    <submittedName>
        <fullName evidence="1">AlpA family phage regulatory protein</fullName>
    </submittedName>
</protein>
<dbReference type="Proteomes" id="UP001462640">
    <property type="component" value="Unassembled WGS sequence"/>
</dbReference>
<reference evidence="1 2" key="1">
    <citation type="submission" date="2024-05" db="EMBL/GenBank/DDBJ databases">
        <title>Roseateles sp. 2.12 16S ribosomal RNA gene Genome sequencing and assembly.</title>
        <authorList>
            <person name="Woo H."/>
        </authorList>
    </citation>
    <scope>NUCLEOTIDE SEQUENCE [LARGE SCALE GENOMIC DNA]</scope>
    <source>
        <strain evidence="1 2">2.12</strain>
    </source>
</reference>
<dbReference type="PANTHER" id="PTHR36154">
    <property type="entry name" value="DNA-BINDING TRANSCRIPTIONAL ACTIVATOR ALPA"/>
    <property type="match status" value="1"/>
</dbReference>
<dbReference type="Pfam" id="PF05930">
    <property type="entry name" value="Phage_AlpA"/>
    <property type="match status" value="1"/>
</dbReference>
<keyword evidence="2" id="KW-1185">Reference proteome</keyword>
<accession>A0ABV0GAZ6</accession>
<evidence type="ECO:0000313" key="2">
    <source>
        <dbReference type="Proteomes" id="UP001462640"/>
    </source>
</evidence>